<dbReference type="InterPro" id="IPR027417">
    <property type="entry name" value="P-loop_NTPase"/>
</dbReference>
<dbReference type="SMART" id="SM00382">
    <property type="entry name" value="AAA"/>
    <property type="match status" value="1"/>
</dbReference>
<dbReference type="InterPro" id="IPR003593">
    <property type="entry name" value="AAA+_ATPase"/>
</dbReference>
<dbReference type="Gene3D" id="1.10.10.60">
    <property type="entry name" value="Homeodomain-like"/>
    <property type="match status" value="1"/>
</dbReference>
<keyword evidence="5" id="KW-0804">Transcription</keyword>
<dbReference type="Pfam" id="PF00158">
    <property type="entry name" value="Sigma54_activat"/>
    <property type="match status" value="1"/>
</dbReference>
<evidence type="ECO:0000259" key="8">
    <source>
        <dbReference type="PROSITE" id="PS50045"/>
    </source>
</evidence>
<keyword evidence="4" id="KW-0238">DNA-binding</keyword>
<evidence type="ECO:0000256" key="1">
    <source>
        <dbReference type="ARBA" id="ARBA00022741"/>
    </source>
</evidence>
<proteinExistence type="predicted"/>
<dbReference type="Gene3D" id="3.40.50.2300">
    <property type="match status" value="1"/>
</dbReference>
<dbReference type="PROSITE" id="PS00675">
    <property type="entry name" value="SIGMA54_INTERACT_1"/>
    <property type="match status" value="1"/>
</dbReference>
<reference evidence="10 11" key="1">
    <citation type="submission" date="2016-03" db="EMBL/GenBank/DDBJ databases">
        <title>Speciation and ecological success in dimly lit waters: horizontal gene transfer in a green sulfur bacteria bloom unveiled by metagenomic assembly.</title>
        <authorList>
            <person name="Llorens-Mares T."/>
            <person name="Liu Z."/>
            <person name="Allen L.Z."/>
            <person name="Rusch D.B."/>
            <person name="Craig M.T."/>
            <person name="Dupont C.L."/>
            <person name="Bryant D.A."/>
            <person name="Casamayor E.O."/>
        </authorList>
    </citation>
    <scope>NUCLEOTIDE SEQUENCE [LARGE SCALE GENOMIC DNA]</scope>
    <source>
        <strain evidence="10">CIII</strain>
    </source>
</reference>
<dbReference type="GO" id="GO:0006355">
    <property type="term" value="P:regulation of DNA-templated transcription"/>
    <property type="evidence" value="ECO:0007669"/>
    <property type="project" value="InterPro"/>
</dbReference>
<evidence type="ECO:0000259" key="9">
    <source>
        <dbReference type="PROSITE" id="PS50110"/>
    </source>
</evidence>
<name>A0A165M3X0_PELLU</name>
<evidence type="ECO:0000313" key="11">
    <source>
        <dbReference type="Proteomes" id="UP000076481"/>
    </source>
</evidence>
<keyword evidence="3" id="KW-0805">Transcription regulation</keyword>
<dbReference type="SUPFAM" id="SSF52172">
    <property type="entry name" value="CheY-like"/>
    <property type="match status" value="1"/>
</dbReference>
<dbReference type="PROSITE" id="PS00676">
    <property type="entry name" value="SIGMA54_INTERACT_2"/>
    <property type="match status" value="1"/>
</dbReference>
<dbReference type="Pfam" id="PF25601">
    <property type="entry name" value="AAA_lid_14"/>
    <property type="match status" value="1"/>
</dbReference>
<evidence type="ECO:0000256" key="6">
    <source>
        <dbReference type="PROSITE-ProRule" id="PRU00169"/>
    </source>
</evidence>
<dbReference type="GO" id="GO:0005524">
    <property type="term" value="F:ATP binding"/>
    <property type="evidence" value="ECO:0007669"/>
    <property type="project" value="UniProtKB-KW"/>
</dbReference>
<dbReference type="Gene3D" id="1.10.8.60">
    <property type="match status" value="1"/>
</dbReference>
<sequence length="486" mass="53987">MALQKQPKTVLVADDSSVIRTLMQHLLKKLGYRAITAENGTSCIRTLEEEPVDVLLLDLNMPEKDGMEVLSWVREQGMTLPVIIITALEDVSQAVQCMKMGAYEYLTKPVENERLEIILRNALSESCLKEKVAVLEKELIAKDLFREIRGNSPALRRSIDQAMQVMETDMNVLLSGESGTGKELFAKAIHHGSRRKGGPFVTINCAAISSELAESLLFGHTKGAFTGATADHAGYFEQADGGTIFLDEIGDMSLDIQAKVLRALQEKKIRRVGEKKERAIDFRLVSATHRDFSQSITDKSFRADLYYRLEEYPLYIPPLRERQEDIIPLAEHFLLEFCKANGLDTPVIAPEALLSLQSHPWPGNVRELQNIIRRAVLTAGEGRIASFMPQGSQQQSTPQPSSLPISVPAETTPTSAPVKPERGNENQAILKDIELQAIVDTYRECGGNQSRTAELLGISRSTLIRKMKRHGLTRSVSIAPADRKSD</sequence>
<dbReference type="PROSITE" id="PS50110">
    <property type="entry name" value="RESPONSE_REGULATORY"/>
    <property type="match status" value="1"/>
</dbReference>
<keyword evidence="6" id="KW-0597">Phosphoprotein</keyword>
<dbReference type="Pfam" id="PF00072">
    <property type="entry name" value="Response_reg"/>
    <property type="match status" value="1"/>
</dbReference>
<evidence type="ECO:0000256" key="4">
    <source>
        <dbReference type="ARBA" id="ARBA00023125"/>
    </source>
</evidence>
<dbReference type="PANTHER" id="PTHR32071">
    <property type="entry name" value="TRANSCRIPTIONAL REGULATORY PROTEIN"/>
    <property type="match status" value="1"/>
</dbReference>
<evidence type="ECO:0000256" key="7">
    <source>
        <dbReference type="SAM" id="MobiDB-lite"/>
    </source>
</evidence>
<keyword evidence="2" id="KW-0067">ATP-binding</keyword>
<dbReference type="GO" id="GO:0000160">
    <property type="term" value="P:phosphorelay signal transduction system"/>
    <property type="evidence" value="ECO:0007669"/>
    <property type="project" value="InterPro"/>
</dbReference>
<dbReference type="InterPro" id="IPR025662">
    <property type="entry name" value="Sigma_54_int_dom_ATP-bd_1"/>
</dbReference>
<dbReference type="SMART" id="SM00448">
    <property type="entry name" value="REC"/>
    <property type="match status" value="1"/>
</dbReference>
<dbReference type="InterPro" id="IPR001789">
    <property type="entry name" value="Sig_transdc_resp-reg_receiver"/>
</dbReference>
<dbReference type="CDD" id="cd00156">
    <property type="entry name" value="REC"/>
    <property type="match status" value="1"/>
</dbReference>
<evidence type="ECO:0000313" key="10">
    <source>
        <dbReference type="EMBL" id="KZK74780.1"/>
    </source>
</evidence>
<dbReference type="InterPro" id="IPR058031">
    <property type="entry name" value="AAA_lid_NorR"/>
</dbReference>
<dbReference type="SUPFAM" id="SSF46689">
    <property type="entry name" value="Homeodomain-like"/>
    <property type="match status" value="1"/>
</dbReference>
<dbReference type="PROSITE" id="PS50045">
    <property type="entry name" value="SIGMA54_INTERACT_4"/>
    <property type="match status" value="1"/>
</dbReference>
<feature type="modified residue" description="4-aspartylphosphate" evidence="6">
    <location>
        <position position="58"/>
    </location>
</feature>
<dbReference type="InterPro" id="IPR002197">
    <property type="entry name" value="HTH_Fis"/>
</dbReference>
<accession>A0A165M3X0</accession>
<dbReference type="FunFam" id="3.40.50.300:FF:000006">
    <property type="entry name" value="DNA-binding transcriptional regulator NtrC"/>
    <property type="match status" value="1"/>
</dbReference>
<dbReference type="InterPro" id="IPR025944">
    <property type="entry name" value="Sigma_54_int_dom_CS"/>
</dbReference>
<gene>
    <name evidence="10" type="ORF">A3K90_06050</name>
</gene>
<keyword evidence="1" id="KW-0547">Nucleotide-binding</keyword>
<dbReference type="PROSITE" id="PS00688">
    <property type="entry name" value="SIGMA54_INTERACT_3"/>
    <property type="match status" value="1"/>
</dbReference>
<dbReference type="InterPro" id="IPR009057">
    <property type="entry name" value="Homeodomain-like_sf"/>
</dbReference>
<dbReference type="GO" id="GO:0043565">
    <property type="term" value="F:sequence-specific DNA binding"/>
    <property type="evidence" value="ECO:0007669"/>
    <property type="project" value="InterPro"/>
</dbReference>
<feature type="compositionally biased region" description="Low complexity" evidence="7">
    <location>
        <begin position="389"/>
        <end position="406"/>
    </location>
</feature>
<dbReference type="RefSeq" id="WP_303681074.1">
    <property type="nucleotide sequence ID" value="NZ_LVWG01000018.1"/>
</dbReference>
<evidence type="ECO:0000256" key="2">
    <source>
        <dbReference type="ARBA" id="ARBA00022840"/>
    </source>
</evidence>
<dbReference type="Gene3D" id="3.40.50.300">
    <property type="entry name" value="P-loop containing nucleotide triphosphate hydrolases"/>
    <property type="match status" value="1"/>
</dbReference>
<dbReference type="PRINTS" id="PR01590">
    <property type="entry name" value="HTHFIS"/>
</dbReference>
<dbReference type="InterPro" id="IPR025943">
    <property type="entry name" value="Sigma_54_int_dom_ATP-bd_2"/>
</dbReference>
<organism evidence="10 11">
    <name type="scientific">Pelodictyon luteolum</name>
    <dbReference type="NCBI Taxonomy" id="1100"/>
    <lineage>
        <taxon>Bacteria</taxon>
        <taxon>Pseudomonadati</taxon>
        <taxon>Chlorobiota</taxon>
        <taxon>Chlorobiia</taxon>
        <taxon>Chlorobiales</taxon>
        <taxon>Chlorobiaceae</taxon>
        <taxon>Chlorobium/Pelodictyon group</taxon>
        <taxon>Pelodictyon</taxon>
    </lineage>
</organism>
<protein>
    <submittedName>
        <fullName evidence="10">Sigma-54-dependent Fis family transcriptional regulator</fullName>
    </submittedName>
</protein>
<evidence type="ECO:0000256" key="3">
    <source>
        <dbReference type="ARBA" id="ARBA00023015"/>
    </source>
</evidence>
<feature type="domain" description="Response regulatory" evidence="9">
    <location>
        <begin position="9"/>
        <end position="123"/>
    </location>
</feature>
<feature type="region of interest" description="Disordered" evidence="7">
    <location>
        <begin position="388"/>
        <end position="425"/>
    </location>
</feature>
<dbReference type="EMBL" id="LVWG01000018">
    <property type="protein sequence ID" value="KZK74780.1"/>
    <property type="molecule type" value="Genomic_DNA"/>
</dbReference>
<dbReference type="InterPro" id="IPR002078">
    <property type="entry name" value="Sigma_54_int"/>
</dbReference>
<feature type="domain" description="Sigma-54 factor interaction" evidence="8">
    <location>
        <begin position="148"/>
        <end position="377"/>
    </location>
</feature>
<dbReference type="Proteomes" id="UP000076481">
    <property type="component" value="Unassembled WGS sequence"/>
</dbReference>
<dbReference type="SUPFAM" id="SSF52540">
    <property type="entry name" value="P-loop containing nucleoside triphosphate hydrolases"/>
    <property type="match status" value="1"/>
</dbReference>
<dbReference type="AlphaFoldDB" id="A0A165M3X0"/>
<dbReference type="CDD" id="cd00009">
    <property type="entry name" value="AAA"/>
    <property type="match status" value="1"/>
</dbReference>
<dbReference type="InterPro" id="IPR011006">
    <property type="entry name" value="CheY-like_superfamily"/>
</dbReference>
<comment type="caution">
    <text evidence="10">The sequence shown here is derived from an EMBL/GenBank/DDBJ whole genome shotgun (WGS) entry which is preliminary data.</text>
</comment>
<evidence type="ECO:0000256" key="5">
    <source>
        <dbReference type="ARBA" id="ARBA00023163"/>
    </source>
</evidence>
<dbReference type="Pfam" id="PF02954">
    <property type="entry name" value="HTH_8"/>
    <property type="match status" value="1"/>
</dbReference>